<gene>
    <name evidence="2" type="ORF">ElyMa_001822200</name>
</gene>
<evidence type="ECO:0000256" key="1">
    <source>
        <dbReference type="SAM" id="MobiDB-lite"/>
    </source>
</evidence>
<accession>A0AAV4EIB0</accession>
<dbReference type="AlphaFoldDB" id="A0AAV4EIB0"/>
<evidence type="ECO:0000313" key="3">
    <source>
        <dbReference type="Proteomes" id="UP000762676"/>
    </source>
</evidence>
<comment type="caution">
    <text evidence="2">The sequence shown here is derived from an EMBL/GenBank/DDBJ whole genome shotgun (WGS) entry which is preliminary data.</text>
</comment>
<keyword evidence="3" id="KW-1185">Reference proteome</keyword>
<organism evidence="2 3">
    <name type="scientific">Elysia marginata</name>
    <dbReference type="NCBI Taxonomy" id="1093978"/>
    <lineage>
        <taxon>Eukaryota</taxon>
        <taxon>Metazoa</taxon>
        <taxon>Spiralia</taxon>
        <taxon>Lophotrochozoa</taxon>
        <taxon>Mollusca</taxon>
        <taxon>Gastropoda</taxon>
        <taxon>Heterobranchia</taxon>
        <taxon>Euthyneura</taxon>
        <taxon>Panpulmonata</taxon>
        <taxon>Sacoglossa</taxon>
        <taxon>Placobranchoidea</taxon>
        <taxon>Plakobranchidae</taxon>
        <taxon>Elysia</taxon>
    </lineage>
</organism>
<name>A0AAV4EIB0_9GAST</name>
<dbReference type="Proteomes" id="UP000762676">
    <property type="component" value="Unassembled WGS sequence"/>
</dbReference>
<proteinExistence type="predicted"/>
<protein>
    <submittedName>
        <fullName evidence="2">Uncharacterized protein</fullName>
    </submittedName>
</protein>
<sequence length="104" mass="11523">MTAEWHSDSLAKGQRGGVVSASDSGSGDRSFDSRSWHVASALEKIFTLTSHSHPNCKLGTQVQARLECFVIMRLRHHALRLSVFKMYWSVGALLACFPKGFNTL</sequence>
<feature type="region of interest" description="Disordered" evidence="1">
    <location>
        <begin position="1"/>
        <end position="32"/>
    </location>
</feature>
<reference evidence="2 3" key="1">
    <citation type="journal article" date="2021" name="Elife">
        <title>Chloroplast acquisition without the gene transfer in kleptoplastic sea slugs, Plakobranchus ocellatus.</title>
        <authorList>
            <person name="Maeda T."/>
            <person name="Takahashi S."/>
            <person name="Yoshida T."/>
            <person name="Shimamura S."/>
            <person name="Takaki Y."/>
            <person name="Nagai Y."/>
            <person name="Toyoda A."/>
            <person name="Suzuki Y."/>
            <person name="Arimoto A."/>
            <person name="Ishii H."/>
            <person name="Satoh N."/>
            <person name="Nishiyama T."/>
            <person name="Hasebe M."/>
            <person name="Maruyama T."/>
            <person name="Minagawa J."/>
            <person name="Obokata J."/>
            <person name="Shigenobu S."/>
        </authorList>
    </citation>
    <scope>NUCLEOTIDE SEQUENCE [LARGE SCALE GENOMIC DNA]</scope>
</reference>
<feature type="compositionally biased region" description="Low complexity" evidence="1">
    <location>
        <begin position="17"/>
        <end position="28"/>
    </location>
</feature>
<evidence type="ECO:0000313" key="2">
    <source>
        <dbReference type="EMBL" id="GFR60422.1"/>
    </source>
</evidence>
<dbReference type="EMBL" id="BMAT01003673">
    <property type="protein sequence ID" value="GFR60422.1"/>
    <property type="molecule type" value="Genomic_DNA"/>
</dbReference>